<organism evidence="2 3">
    <name type="scientific">Elasticomyces elasticus</name>
    <dbReference type="NCBI Taxonomy" id="574655"/>
    <lineage>
        <taxon>Eukaryota</taxon>
        <taxon>Fungi</taxon>
        <taxon>Dikarya</taxon>
        <taxon>Ascomycota</taxon>
        <taxon>Pezizomycotina</taxon>
        <taxon>Dothideomycetes</taxon>
        <taxon>Dothideomycetidae</taxon>
        <taxon>Mycosphaerellales</taxon>
        <taxon>Teratosphaeriaceae</taxon>
        <taxon>Elasticomyces</taxon>
    </lineage>
</organism>
<dbReference type="AlphaFoldDB" id="A0AAN7W135"/>
<name>A0AAN7W135_9PEZI</name>
<sequence>MADSAHASAQLPLNTIADDSKLSSDLAELIEKNPELKAVDERMQAMLQKFRQDLEPLLTSASGDPELMVDTRKQLEYCFAGLHKINDFVGARSNKPLPPWSEAKKTLGIVGMSESDKKELKKLQESDDARHEDYTRELLSE</sequence>
<evidence type="ECO:0000256" key="1">
    <source>
        <dbReference type="SAM" id="MobiDB-lite"/>
    </source>
</evidence>
<gene>
    <name evidence="2" type="ORF">LTR97_010645</name>
</gene>
<feature type="region of interest" description="Disordered" evidence="1">
    <location>
        <begin position="116"/>
        <end position="141"/>
    </location>
</feature>
<reference evidence="2" key="1">
    <citation type="submission" date="2023-08" db="EMBL/GenBank/DDBJ databases">
        <title>Black Yeasts Isolated from many extreme environments.</title>
        <authorList>
            <person name="Coleine C."/>
            <person name="Stajich J.E."/>
            <person name="Selbmann L."/>
        </authorList>
    </citation>
    <scope>NUCLEOTIDE SEQUENCE</scope>
    <source>
        <strain evidence="2">CCFEE 5810</strain>
    </source>
</reference>
<accession>A0AAN7W135</accession>
<proteinExistence type="predicted"/>
<protein>
    <submittedName>
        <fullName evidence="2">Uncharacterized protein</fullName>
    </submittedName>
</protein>
<evidence type="ECO:0000313" key="2">
    <source>
        <dbReference type="EMBL" id="KAK5693169.1"/>
    </source>
</evidence>
<dbReference type="EMBL" id="JAVRQU010000018">
    <property type="protein sequence ID" value="KAK5693169.1"/>
    <property type="molecule type" value="Genomic_DNA"/>
</dbReference>
<comment type="caution">
    <text evidence="2">The sequence shown here is derived from an EMBL/GenBank/DDBJ whole genome shotgun (WGS) entry which is preliminary data.</text>
</comment>
<dbReference type="Proteomes" id="UP001310594">
    <property type="component" value="Unassembled WGS sequence"/>
</dbReference>
<evidence type="ECO:0000313" key="3">
    <source>
        <dbReference type="Proteomes" id="UP001310594"/>
    </source>
</evidence>